<evidence type="ECO:0000313" key="2">
    <source>
        <dbReference type="Proteomes" id="UP001165960"/>
    </source>
</evidence>
<gene>
    <name evidence="1" type="ORF">DSO57_1027275</name>
</gene>
<evidence type="ECO:0000313" key="1">
    <source>
        <dbReference type="EMBL" id="KAJ9064737.1"/>
    </source>
</evidence>
<accession>A0ACC2SR42</accession>
<keyword evidence="2" id="KW-1185">Reference proteome</keyword>
<protein>
    <submittedName>
        <fullName evidence="1">Uncharacterized protein</fullName>
    </submittedName>
</protein>
<proteinExistence type="predicted"/>
<dbReference type="EMBL" id="QTSX02004425">
    <property type="protein sequence ID" value="KAJ9064737.1"/>
    <property type="molecule type" value="Genomic_DNA"/>
</dbReference>
<comment type="caution">
    <text evidence="1">The sequence shown here is derived from an EMBL/GenBank/DDBJ whole genome shotgun (WGS) entry which is preliminary data.</text>
</comment>
<reference evidence="1" key="1">
    <citation type="submission" date="2022-04" db="EMBL/GenBank/DDBJ databases">
        <title>Genome of the entomopathogenic fungus Entomophthora muscae.</title>
        <authorList>
            <person name="Elya C."/>
            <person name="Lovett B.R."/>
            <person name="Lee E."/>
            <person name="Macias A.M."/>
            <person name="Hajek A.E."/>
            <person name="De Bivort B.L."/>
            <person name="Kasson M.T."/>
            <person name="De Fine Licht H.H."/>
            <person name="Stajich J.E."/>
        </authorList>
    </citation>
    <scope>NUCLEOTIDE SEQUENCE</scope>
    <source>
        <strain evidence="1">Berkeley</strain>
    </source>
</reference>
<organism evidence="1 2">
    <name type="scientific">Entomophthora muscae</name>
    <dbReference type="NCBI Taxonomy" id="34485"/>
    <lineage>
        <taxon>Eukaryota</taxon>
        <taxon>Fungi</taxon>
        <taxon>Fungi incertae sedis</taxon>
        <taxon>Zoopagomycota</taxon>
        <taxon>Entomophthoromycotina</taxon>
        <taxon>Entomophthoromycetes</taxon>
        <taxon>Entomophthorales</taxon>
        <taxon>Entomophthoraceae</taxon>
        <taxon>Entomophthora</taxon>
    </lineage>
</organism>
<dbReference type="Proteomes" id="UP001165960">
    <property type="component" value="Unassembled WGS sequence"/>
</dbReference>
<name>A0ACC2SR42_9FUNG</name>
<sequence>MLFDYRLSMFLLSDIHASVADGLNMGLLASGGNPLECNYFLPDGTDWSDSSANFTAVHRGILHSRNEEICSHLNGVGQCYQELSRELWVEPPKATRYLVKECFYGYCEYEAPISPSAAWAIPIEKINSFTVGNVFTAPAQYFKPCKSEPKTLNSRGRYMSTPWYSVIALKIQFKVTFHNGSTLFNQTSYLPIRLGNGQCDFIHGDRSPVSQLFNPLNNNDYIWK</sequence>